<dbReference type="Gene3D" id="1.10.10.10">
    <property type="entry name" value="Winged helix-like DNA-binding domain superfamily/Winged helix DNA-binding domain"/>
    <property type="match status" value="1"/>
</dbReference>
<dbReference type="InterPro" id="IPR036388">
    <property type="entry name" value="WH-like_DNA-bd_sf"/>
</dbReference>
<feature type="domain" description="HTH marR-type" evidence="1">
    <location>
        <begin position="36"/>
        <end position="168"/>
    </location>
</feature>
<proteinExistence type="predicted"/>
<protein>
    <submittedName>
        <fullName evidence="2">Transcriptional regulator, MarR family</fullName>
    </submittedName>
</protein>
<reference evidence="2 3" key="1">
    <citation type="submission" date="2009-01" db="EMBL/GenBank/DDBJ databases">
        <authorList>
            <person name="Qin X."/>
            <person name="Bachman B."/>
            <person name="Battles P."/>
            <person name="Bell A."/>
            <person name="Bess C."/>
            <person name="Bickham C."/>
            <person name="Chaboub L."/>
            <person name="Chen D."/>
            <person name="Coyle M."/>
            <person name="Deiros D.R."/>
            <person name="Dinh H."/>
            <person name="Forbes L."/>
            <person name="Fowler G."/>
            <person name="Francisco L."/>
            <person name="Fu Q."/>
            <person name="Gubbala S."/>
            <person name="Hale W."/>
            <person name="Han Y."/>
            <person name="Hemphill L."/>
            <person name="Highlander S.K."/>
            <person name="Hirani K."/>
            <person name="Hogues M."/>
            <person name="Jackson L."/>
            <person name="Jakkamsetti A."/>
            <person name="Javaid M."/>
            <person name="Jiang H."/>
            <person name="Korchina V."/>
            <person name="Kovar C."/>
            <person name="Lara F."/>
            <person name="Lee S."/>
            <person name="Mata R."/>
            <person name="Mathew T."/>
            <person name="Moen C."/>
            <person name="Morales K."/>
            <person name="Munidasa M."/>
            <person name="Nazareth L."/>
            <person name="Ngo R."/>
            <person name="Nguyen L."/>
            <person name="Okwuonu G."/>
            <person name="Ongeri F."/>
            <person name="Patil S."/>
            <person name="Petrosino J."/>
            <person name="Pham C."/>
            <person name="Pham P."/>
            <person name="Pu L.-L."/>
            <person name="Puazo M."/>
            <person name="Raj R."/>
            <person name="Reid J."/>
            <person name="Rouhana J."/>
            <person name="Saada N."/>
            <person name="Shang Y."/>
            <person name="Simmons D."/>
            <person name="Thornton R."/>
            <person name="Warren J."/>
            <person name="Weissenberger G."/>
            <person name="Zhang J."/>
            <person name="Zhang L."/>
            <person name="Zhou C."/>
            <person name="Zhu D."/>
            <person name="Muzny D."/>
            <person name="Worley K."/>
            <person name="Gibbs R."/>
        </authorList>
    </citation>
    <scope>NUCLEOTIDE SEQUENCE [LARGE SCALE GENOMIC DNA]</scope>
    <source>
        <strain evidence="2 3">ATCC 51866</strain>
    </source>
</reference>
<dbReference type="InterPro" id="IPR039422">
    <property type="entry name" value="MarR/SlyA-like"/>
</dbReference>
<keyword evidence="3" id="KW-1185">Reference proteome</keyword>
<dbReference type="EMBL" id="ACHF01000011">
    <property type="protein sequence ID" value="EEI64155.1"/>
    <property type="molecule type" value="Genomic_DNA"/>
</dbReference>
<evidence type="ECO:0000259" key="1">
    <source>
        <dbReference type="PROSITE" id="PS50995"/>
    </source>
</evidence>
<evidence type="ECO:0000313" key="2">
    <source>
        <dbReference type="EMBL" id="EEI64155.1"/>
    </source>
</evidence>
<comment type="caution">
    <text evidence="2">The sequence shown here is derived from an EMBL/GenBank/DDBJ whole genome shotgun (WGS) entry which is preliminary data.</text>
</comment>
<dbReference type="PANTHER" id="PTHR33164">
    <property type="entry name" value="TRANSCRIPTIONAL REGULATOR, MARR FAMILY"/>
    <property type="match status" value="1"/>
</dbReference>
<accession>A0ABP2E1T1</accession>
<dbReference type="SUPFAM" id="SSF46785">
    <property type="entry name" value="Winged helix' DNA-binding domain"/>
    <property type="match status" value="1"/>
</dbReference>
<organism evidence="2 3">
    <name type="scientific">Corynebacterium glucuronolyticum ATCC 51866</name>
    <dbReference type="NCBI Taxonomy" id="548478"/>
    <lineage>
        <taxon>Bacteria</taxon>
        <taxon>Bacillati</taxon>
        <taxon>Actinomycetota</taxon>
        <taxon>Actinomycetes</taxon>
        <taxon>Mycobacteriales</taxon>
        <taxon>Corynebacteriaceae</taxon>
        <taxon>Corynebacterium</taxon>
    </lineage>
</organism>
<dbReference type="SMART" id="SM00347">
    <property type="entry name" value="HTH_MARR"/>
    <property type="match status" value="1"/>
</dbReference>
<gene>
    <name evidence="2" type="ORF">HMPREF0293_0242</name>
</gene>
<name>A0ABP2E1T1_9CORY</name>
<sequence length="174" mass="19186">MFRVADFLAVMRAKWPADQAARPTLGTMSEIPSLLTQSPLFQLEKVRKTTRDAVDAALVPTDVTLREYWVLTCLAPAPTAQQAEISAALGIDPSDVVRILDKLVRKGLVTRDRAAEDRRRQVVALTKAGRKLHKKLASAVTEAEKTALDDSSKKQLKQLRKMSKAVLAPADEKN</sequence>
<dbReference type="PROSITE" id="PS50995">
    <property type="entry name" value="HTH_MARR_2"/>
    <property type="match status" value="1"/>
</dbReference>
<evidence type="ECO:0000313" key="3">
    <source>
        <dbReference type="Proteomes" id="UP000006237"/>
    </source>
</evidence>
<dbReference type="Proteomes" id="UP000006237">
    <property type="component" value="Unassembled WGS sequence"/>
</dbReference>
<dbReference type="InterPro" id="IPR036390">
    <property type="entry name" value="WH_DNA-bd_sf"/>
</dbReference>
<dbReference type="PRINTS" id="PR00598">
    <property type="entry name" value="HTHMARR"/>
</dbReference>
<dbReference type="InterPro" id="IPR000835">
    <property type="entry name" value="HTH_MarR-typ"/>
</dbReference>
<dbReference type="PANTHER" id="PTHR33164:SF43">
    <property type="entry name" value="HTH-TYPE TRANSCRIPTIONAL REPRESSOR YETL"/>
    <property type="match status" value="1"/>
</dbReference>
<dbReference type="Pfam" id="PF12802">
    <property type="entry name" value="MarR_2"/>
    <property type="match status" value="1"/>
</dbReference>